<dbReference type="EMBL" id="FTNO01000001">
    <property type="protein sequence ID" value="SIR12420.1"/>
    <property type="molecule type" value="Genomic_DNA"/>
</dbReference>
<dbReference type="Pfam" id="PF19091">
    <property type="entry name" value="DUF5779"/>
    <property type="match status" value="1"/>
</dbReference>
<reference evidence="2" key="1">
    <citation type="submission" date="2017-01" db="EMBL/GenBank/DDBJ databases">
        <authorList>
            <person name="Varghese N."/>
            <person name="Submissions S."/>
        </authorList>
    </citation>
    <scope>NUCLEOTIDE SEQUENCE [LARGE SCALE GENOMIC DNA]</scope>
    <source>
        <strain evidence="2">CGMCC 1.7737</strain>
    </source>
</reference>
<dbReference type="InterPro" id="IPR043931">
    <property type="entry name" value="DUF5779"/>
</dbReference>
<gene>
    <name evidence="1" type="ORF">SAMN05421858_1512</name>
</gene>
<evidence type="ECO:0008006" key="3">
    <source>
        <dbReference type="Google" id="ProtNLM"/>
    </source>
</evidence>
<dbReference type="Proteomes" id="UP000186914">
    <property type="component" value="Unassembled WGS sequence"/>
</dbReference>
<dbReference type="AlphaFoldDB" id="A0A1N6YCZ9"/>
<keyword evidence="2" id="KW-1185">Reference proteome</keyword>
<accession>A0A1N6YCZ9</accession>
<name>A0A1N6YCZ9_9EURY</name>
<proteinExistence type="predicted"/>
<dbReference type="RefSeq" id="WP_076429322.1">
    <property type="nucleotide sequence ID" value="NZ_FTNO01000001.1"/>
</dbReference>
<sequence length="96" mass="10264">MSNSGFDLDLRTAEKEIDFAEGERVMLGVLDGTTPVAERTAAIEHGNVLVLAIDGDLNELAADLAPAVKQCGGNLVHFRNFLIISPPDVEIDTSEL</sequence>
<protein>
    <recommendedName>
        <fullName evidence="3">Cell division inhibitor SepF</fullName>
    </recommendedName>
</protein>
<evidence type="ECO:0000313" key="1">
    <source>
        <dbReference type="EMBL" id="SIR12420.1"/>
    </source>
</evidence>
<dbReference type="OrthoDB" id="311695at2157"/>
<evidence type="ECO:0000313" key="2">
    <source>
        <dbReference type="Proteomes" id="UP000186914"/>
    </source>
</evidence>
<organism evidence="1 2">
    <name type="scientific">Haladaptatus litoreus</name>
    <dbReference type="NCBI Taxonomy" id="553468"/>
    <lineage>
        <taxon>Archaea</taxon>
        <taxon>Methanobacteriati</taxon>
        <taxon>Methanobacteriota</taxon>
        <taxon>Stenosarchaea group</taxon>
        <taxon>Halobacteria</taxon>
        <taxon>Halobacteriales</taxon>
        <taxon>Haladaptataceae</taxon>
        <taxon>Haladaptatus</taxon>
    </lineage>
</organism>